<dbReference type="PANTHER" id="PTHR16048:SF3">
    <property type="entry name" value="E3 UBIQUITIN-PROTEIN LIGASE MSL2"/>
    <property type="match status" value="1"/>
</dbReference>
<comment type="similarity">
    <text evidence="1">Belongs to the MSL2 family.</text>
</comment>
<dbReference type="GO" id="GO:0016567">
    <property type="term" value="P:protein ubiquitination"/>
    <property type="evidence" value="ECO:0007669"/>
    <property type="project" value="TreeGrafter"/>
</dbReference>
<proteinExistence type="inferred from homology"/>
<evidence type="ECO:0000256" key="1">
    <source>
        <dbReference type="PROSITE-ProRule" id="PRU01396"/>
    </source>
</evidence>
<evidence type="ECO:0000313" key="4">
    <source>
        <dbReference type="EMBL" id="KAF0761548.1"/>
    </source>
</evidence>
<feature type="region of interest" description="Disordered" evidence="2">
    <location>
        <begin position="172"/>
        <end position="192"/>
    </location>
</feature>
<evidence type="ECO:0000256" key="2">
    <source>
        <dbReference type="SAM" id="MobiDB-lite"/>
    </source>
</evidence>
<evidence type="ECO:0000259" key="3">
    <source>
        <dbReference type="PROSITE" id="PS52051"/>
    </source>
</evidence>
<dbReference type="EMBL" id="VUJU01002361">
    <property type="protein sequence ID" value="KAF0761548.1"/>
    <property type="molecule type" value="Genomic_DNA"/>
</dbReference>
<dbReference type="Proteomes" id="UP000478052">
    <property type="component" value="Unassembled WGS sequence"/>
</dbReference>
<dbReference type="InterPro" id="IPR033467">
    <property type="entry name" value="Tesmin/TSO1-like_CXC"/>
</dbReference>
<dbReference type="InterPro" id="IPR037922">
    <property type="entry name" value="MSL2"/>
</dbReference>
<keyword evidence="5" id="KW-1185">Reference proteome</keyword>
<gene>
    <name evidence="4" type="ORF">FWK35_00021170</name>
</gene>
<name>A0A6G0YUU4_APHCR</name>
<dbReference type="SMART" id="SM01114">
    <property type="entry name" value="CXC"/>
    <property type="match status" value="1"/>
</dbReference>
<dbReference type="CDD" id="cd13122">
    <property type="entry name" value="MSL2_CXC"/>
    <property type="match status" value="1"/>
</dbReference>
<dbReference type="PROSITE" id="PS52051">
    <property type="entry name" value="CXC_MSL2"/>
    <property type="match status" value="1"/>
</dbReference>
<dbReference type="Pfam" id="PF16682">
    <property type="entry name" value="MSL2-CXC"/>
    <property type="match status" value="1"/>
</dbReference>
<keyword evidence="1" id="KW-0158">Chromosome</keyword>
<dbReference type="InterPro" id="IPR032049">
    <property type="entry name" value="Msl2-CXC"/>
</dbReference>
<dbReference type="GO" id="GO:0072487">
    <property type="term" value="C:MSL complex"/>
    <property type="evidence" value="ECO:0007669"/>
    <property type="project" value="UniProtKB-UniRule"/>
</dbReference>
<organism evidence="4 5">
    <name type="scientific">Aphis craccivora</name>
    <name type="common">Cowpea aphid</name>
    <dbReference type="NCBI Taxonomy" id="307492"/>
    <lineage>
        <taxon>Eukaryota</taxon>
        <taxon>Metazoa</taxon>
        <taxon>Ecdysozoa</taxon>
        <taxon>Arthropoda</taxon>
        <taxon>Hexapoda</taxon>
        <taxon>Insecta</taxon>
        <taxon>Pterygota</taxon>
        <taxon>Neoptera</taxon>
        <taxon>Paraneoptera</taxon>
        <taxon>Hemiptera</taxon>
        <taxon>Sternorrhyncha</taxon>
        <taxon>Aphidomorpha</taxon>
        <taxon>Aphidoidea</taxon>
        <taxon>Aphididae</taxon>
        <taxon>Aphidini</taxon>
        <taxon>Aphis</taxon>
        <taxon>Aphis</taxon>
    </lineage>
</organism>
<keyword evidence="1" id="KW-0539">Nucleus</keyword>
<dbReference type="OrthoDB" id="10012174at2759"/>
<sequence length="318" mass="36506">MDLNLIQCYISVNQIIFQAKSTDPSTWQDLHTWLLQLHERLSCKVCHKLIDLLNPYLDGYACSMCVNHQITENTLSIIIQCYKKLCAYIHSTPVYKVMCTRVEDKQLVELLTEVNNPCPSVNGYSGLINSLVNKQKTEKVDNEDKTLISSSNVQLSIENQTSKNNINLEIFDEQPQNHKIQDQSELNNNPKRKRNERRWGCRCGNTVKNSPVKLTCIGQRCRCYAVQKPCEECSCKGCKNPRQKRSNNDDNLEIDQIRRKPVTLDLISSLKPSQIKSKPAFSSYTMHDMLQLPSHSENYDQDETEVTLGHVNSIFHSP</sequence>
<dbReference type="Gene3D" id="3.30.40.10">
    <property type="entry name" value="Zinc/RING finger domain, C3HC4 (zinc finger)"/>
    <property type="match status" value="1"/>
</dbReference>
<dbReference type="AlphaFoldDB" id="A0A6G0YUU4"/>
<dbReference type="GO" id="GO:0061630">
    <property type="term" value="F:ubiquitin protein ligase activity"/>
    <property type="evidence" value="ECO:0007669"/>
    <property type="project" value="InterPro"/>
</dbReference>
<feature type="domain" description="CXC MSL2-type" evidence="3">
    <location>
        <begin position="196"/>
        <end position="248"/>
    </location>
</feature>
<reference evidence="4 5" key="1">
    <citation type="submission" date="2019-08" db="EMBL/GenBank/DDBJ databases">
        <title>Whole genome of Aphis craccivora.</title>
        <authorList>
            <person name="Voronova N.V."/>
            <person name="Shulinski R.S."/>
            <person name="Bandarenka Y.V."/>
            <person name="Zhorov D.G."/>
            <person name="Warner D."/>
        </authorList>
    </citation>
    <scope>NUCLEOTIDE SEQUENCE [LARGE SCALE GENOMIC DNA]</scope>
    <source>
        <strain evidence="4">180601</strain>
        <tissue evidence="4">Whole Body</tissue>
    </source>
</reference>
<dbReference type="InterPro" id="IPR013083">
    <property type="entry name" value="Znf_RING/FYVE/PHD"/>
</dbReference>
<accession>A0A6G0YUU4</accession>
<evidence type="ECO:0000313" key="5">
    <source>
        <dbReference type="Proteomes" id="UP000478052"/>
    </source>
</evidence>
<protein>
    <submittedName>
        <fullName evidence="4">E3 ubiquitin-protein ligase MSL2 isoform X2</fullName>
    </submittedName>
</protein>
<comment type="caution">
    <text evidence="4">The sequence shown here is derived from an EMBL/GenBank/DDBJ whole genome shotgun (WGS) entry which is preliminary data.</text>
</comment>
<dbReference type="PANTHER" id="PTHR16048">
    <property type="entry name" value="MSL2-RELATED"/>
    <property type="match status" value="1"/>
</dbReference>